<dbReference type="SUPFAM" id="SSF48065">
    <property type="entry name" value="DBL homology domain (DH-domain)"/>
    <property type="match status" value="1"/>
</dbReference>
<dbReference type="SMART" id="SM00325">
    <property type="entry name" value="RhoGEF"/>
    <property type="match status" value="1"/>
</dbReference>
<dbReference type="CDD" id="cd00160">
    <property type="entry name" value="RhoGEF"/>
    <property type="match status" value="1"/>
</dbReference>
<feature type="non-terminal residue" evidence="5">
    <location>
        <position position="576"/>
    </location>
</feature>
<dbReference type="InterPro" id="IPR036420">
    <property type="entry name" value="BRCT_dom_sf"/>
</dbReference>
<dbReference type="SUPFAM" id="SSF52113">
    <property type="entry name" value="BRCT domain"/>
    <property type="match status" value="2"/>
</dbReference>
<dbReference type="InterPro" id="IPR026817">
    <property type="entry name" value="Ect2"/>
</dbReference>
<dbReference type="CDD" id="cd17732">
    <property type="entry name" value="BRCT_Ect2_rpt2"/>
    <property type="match status" value="1"/>
</dbReference>
<dbReference type="InterPro" id="IPR001357">
    <property type="entry name" value="BRCT_dom"/>
</dbReference>
<dbReference type="SMART" id="SM00292">
    <property type="entry name" value="BRCT"/>
    <property type="match status" value="2"/>
</dbReference>
<dbReference type="Proteomes" id="UP000694865">
    <property type="component" value="Unplaced"/>
</dbReference>
<dbReference type="Pfam" id="PF00621">
    <property type="entry name" value="RhoGEF"/>
    <property type="match status" value="1"/>
</dbReference>
<dbReference type="Pfam" id="PF21243">
    <property type="entry name" value="ECT2_BRCT0"/>
    <property type="match status" value="1"/>
</dbReference>
<evidence type="ECO:0000313" key="5">
    <source>
        <dbReference type="RefSeq" id="XP_006824711.1"/>
    </source>
</evidence>
<proteinExistence type="predicted"/>
<dbReference type="GeneID" id="100374097"/>
<evidence type="ECO:0000259" key="3">
    <source>
        <dbReference type="PROSITE" id="PS50172"/>
    </source>
</evidence>
<feature type="domain" description="BRCT" evidence="3">
    <location>
        <begin position="216"/>
        <end position="292"/>
    </location>
</feature>
<sequence length="576" mass="64985">MSVINSDSNVKDINQTALETRICVVSDDTANYDGLNQALQELECTVVYSTNGLEYIDDAADKYDTVFVFNNFEGRDYDCLHKMDHRIMGPPVILKCANSKEPLPYNTRPLYCTLMSQLIICFTGFRNKAEITRLVNLVHHMGGSIRKDFSTRVTHLVANTTNGNKYRTAVSLGTPVMTEQWVHQAWSTRHDSTGSAIDEDMMQYKMMPFFCCCLSFMGFSDEEQKHMEEVTQMQGGSSAPVGDKSCTHLVIDDVTVKDLPFECNGKIHIVKSEWFWGSIQMAACADETMYRFTKVDSSDHKTSTPGTPVARSRKRRRLRESIAALSKESEHESPHVPPRKRRSSDMGMLSMSGSFLDASHTPDSSITLRTACTPQSVDTAPTTPPAPPKRIISKREHIAMELLQTESNYVGILHTIIKVFKEPLEQNQTGGPLIPAEDIKTIFGSIPIIYEVHMKLKEDLSELLADYSDDKSIGEIILRHSSGMMKAYPQFVNYFEMTKETVNKCDKQFPRFHAFLKICQSKPECGRQTLCELLIRPVQRLPSMILLLQDLLKRTDSSSPDLEQVEKSITAVKEVT</sequence>
<dbReference type="InterPro" id="IPR000219">
    <property type="entry name" value="DH_dom"/>
</dbReference>
<organism evidence="4 5">
    <name type="scientific">Saccoglossus kowalevskii</name>
    <name type="common">Acorn worm</name>
    <dbReference type="NCBI Taxonomy" id="10224"/>
    <lineage>
        <taxon>Eukaryota</taxon>
        <taxon>Metazoa</taxon>
        <taxon>Hemichordata</taxon>
        <taxon>Enteropneusta</taxon>
        <taxon>Harrimaniidae</taxon>
        <taxon>Saccoglossus</taxon>
    </lineage>
</organism>
<feature type="domain" description="BRCT" evidence="3">
    <location>
        <begin position="110"/>
        <end position="184"/>
    </location>
</feature>
<keyword evidence="4" id="KW-1185">Reference proteome</keyword>
<dbReference type="RefSeq" id="XP_006824711.1">
    <property type="nucleotide sequence ID" value="XM_006824648.1"/>
</dbReference>
<evidence type="ECO:0000259" key="2">
    <source>
        <dbReference type="PROSITE" id="PS50010"/>
    </source>
</evidence>
<evidence type="ECO:0000256" key="1">
    <source>
        <dbReference type="SAM" id="MobiDB-lite"/>
    </source>
</evidence>
<accession>A0ABM0MXH0</accession>
<dbReference type="PROSITE" id="PS50010">
    <property type="entry name" value="DH_2"/>
    <property type="match status" value="1"/>
</dbReference>
<dbReference type="Gene3D" id="1.20.900.10">
    <property type="entry name" value="Dbl homology (DH) domain"/>
    <property type="match status" value="1"/>
</dbReference>
<dbReference type="InterPro" id="IPR001331">
    <property type="entry name" value="GDS_CDC24_CS"/>
</dbReference>
<dbReference type="InterPro" id="IPR049396">
    <property type="entry name" value="ECT2_BRCT0"/>
</dbReference>
<dbReference type="PANTHER" id="PTHR16777">
    <property type="entry name" value="PROTEIN ECT2"/>
    <property type="match status" value="1"/>
</dbReference>
<dbReference type="Pfam" id="PF12738">
    <property type="entry name" value="PTCB-BRCT"/>
    <property type="match status" value="1"/>
</dbReference>
<dbReference type="PROSITE" id="PS00741">
    <property type="entry name" value="DH_1"/>
    <property type="match status" value="1"/>
</dbReference>
<protein>
    <submittedName>
        <fullName evidence="5">Protein ECT2-like</fullName>
    </submittedName>
</protein>
<reference evidence="5" key="1">
    <citation type="submission" date="2025-08" db="UniProtKB">
        <authorList>
            <consortium name="RefSeq"/>
        </authorList>
    </citation>
    <scope>IDENTIFICATION</scope>
    <source>
        <tissue evidence="5">Testes</tissue>
    </source>
</reference>
<dbReference type="CDD" id="cd17733">
    <property type="entry name" value="BRCT_Ect2_rpt1"/>
    <property type="match status" value="1"/>
</dbReference>
<dbReference type="InterPro" id="IPR035899">
    <property type="entry name" value="DBL_dom_sf"/>
</dbReference>
<dbReference type="Pfam" id="PF00533">
    <property type="entry name" value="BRCT"/>
    <property type="match status" value="1"/>
</dbReference>
<evidence type="ECO:0000313" key="4">
    <source>
        <dbReference type="Proteomes" id="UP000694865"/>
    </source>
</evidence>
<name>A0ABM0MXH0_SACKO</name>
<feature type="domain" description="DH" evidence="2">
    <location>
        <begin position="394"/>
        <end position="576"/>
    </location>
</feature>
<feature type="region of interest" description="Disordered" evidence="1">
    <location>
        <begin position="295"/>
        <end position="350"/>
    </location>
</feature>
<dbReference type="Gene3D" id="3.40.50.10190">
    <property type="entry name" value="BRCT domain"/>
    <property type="match status" value="3"/>
</dbReference>
<gene>
    <name evidence="5" type="primary">LOC100374097</name>
</gene>
<dbReference type="PROSITE" id="PS50172">
    <property type="entry name" value="BRCT"/>
    <property type="match status" value="2"/>
</dbReference>
<dbReference type="PANTHER" id="PTHR16777:SF2">
    <property type="entry name" value="PROTEIN ECT2"/>
    <property type="match status" value="1"/>
</dbReference>